<evidence type="ECO:0000256" key="6">
    <source>
        <dbReference type="ARBA" id="ARBA00022989"/>
    </source>
</evidence>
<name>X1S2G1_9ZZZZ</name>
<protein>
    <recommendedName>
        <fullName evidence="11">Sec-independent protein translocase protein TatA</fullName>
    </recommendedName>
</protein>
<dbReference type="GO" id="GO:0043953">
    <property type="term" value="P:protein transport by the Tat complex"/>
    <property type="evidence" value="ECO:0007669"/>
    <property type="project" value="InterPro"/>
</dbReference>
<proteinExistence type="inferred from homology"/>
<dbReference type="HAMAP" id="MF_00236">
    <property type="entry name" value="TatA_E"/>
    <property type="match status" value="1"/>
</dbReference>
<evidence type="ECO:0000256" key="1">
    <source>
        <dbReference type="ARBA" id="ARBA00004162"/>
    </source>
</evidence>
<keyword evidence="4 9" id="KW-0812">Transmembrane</keyword>
<evidence type="ECO:0000256" key="3">
    <source>
        <dbReference type="ARBA" id="ARBA00022475"/>
    </source>
</evidence>
<sequence length="54" mass="5778">MGNIGIGELIIIFLILVLLFGASRLTNLFGALGKGVREFKKGVAGEDADKDEKE</sequence>
<dbReference type="AlphaFoldDB" id="X1S2G1"/>
<comment type="subcellular location">
    <subcellularLocation>
        <location evidence="1">Cell membrane</location>
        <topology evidence="1">Single-pass membrane protein</topology>
    </subcellularLocation>
</comment>
<feature type="transmembrane region" description="Helical" evidence="9">
    <location>
        <begin position="6"/>
        <end position="32"/>
    </location>
</feature>
<evidence type="ECO:0000313" key="10">
    <source>
        <dbReference type="EMBL" id="GAI87053.1"/>
    </source>
</evidence>
<keyword evidence="3" id="KW-1003">Cell membrane</keyword>
<keyword evidence="8 9" id="KW-0472">Membrane</keyword>
<dbReference type="InterPro" id="IPR006312">
    <property type="entry name" value="TatA/E"/>
</dbReference>
<dbReference type="NCBIfam" id="TIGR01411">
    <property type="entry name" value="tatAE"/>
    <property type="match status" value="1"/>
</dbReference>
<dbReference type="Pfam" id="PF02416">
    <property type="entry name" value="TatA_B_E"/>
    <property type="match status" value="1"/>
</dbReference>
<keyword evidence="2" id="KW-0813">Transport</keyword>
<dbReference type="Gene3D" id="1.20.5.3310">
    <property type="match status" value="1"/>
</dbReference>
<organism evidence="10">
    <name type="scientific">marine sediment metagenome</name>
    <dbReference type="NCBI Taxonomy" id="412755"/>
    <lineage>
        <taxon>unclassified sequences</taxon>
        <taxon>metagenomes</taxon>
        <taxon>ecological metagenomes</taxon>
    </lineage>
</organism>
<evidence type="ECO:0000256" key="4">
    <source>
        <dbReference type="ARBA" id="ARBA00022692"/>
    </source>
</evidence>
<dbReference type="PANTHER" id="PTHR42982:SF1">
    <property type="entry name" value="SEC-INDEPENDENT PROTEIN TRANSLOCASE PROTEIN TATA"/>
    <property type="match status" value="1"/>
</dbReference>
<comment type="caution">
    <text evidence="10">The sequence shown here is derived from an EMBL/GenBank/DDBJ whole genome shotgun (WGS) entry which is preliminary data.</text>
</comment>
<evidence type="ECO:0000256" key="2">
    <source>
        <dbReference type="ARBA" id="ARBA00022448"/>
    </source>
</evidence>
<evidence type="ECO:0000256" key="9">
    <source>
        <dbReference type="SAM" id="Phobius"/>
    </source>
</evidence>
<dbReference type="GO" id="GO:0005886">
    <property type="term" value="C:plasma membrane"/>
    <property type="evidence" value="ECO:0007669"/>
    <property type="project" value="UniProtKB-SubCell"/>
</dbReference>
<dbReference type="PANTHER" id="PTHR42982">
    <property type="entry name" value="SEC-INDEPENDENT PROTEIN TRANSLOCASE PROTEIN TATA"/>
    <property type="match status" value="1"/>
</dbReference>
<keyword evidence="6 9" id="KW-1133">Transmembrane helix</keyword>
<accession>X1S2G1</accession>
<evidence type="ECO:0000256" key="7">
    <source>
        <dbReference type="ARBA" id="ARBA00023010"/>
    </source>
</evidence>
<dbReference type="InterPro" id="IPR003369">
    <property type="entry name" value="TatA/B/E"/>
</dbReference>
<reference evidence="10" key="1">
    <citation type="journal article" date="2014" name="Front. Microbiol.">
        <title>High frequency of phylogenetically diverse reductive dehalogenase-homologous genes in deep subseafloor sedimentary metagenomes.</title>
        <authorList>
            <person name="Kawai M."/>
            <person name="Futagami T."/>
            <person name="Toyoda A."/>
            <person name="Takaki Y."/>
            <person name="Nishi S."/>
            <person name="Hori S."/>
            <person name="Arai W."/>
            <person name="Tsubouchi T."/>
            <person name="Morono Y."/>
            <person name="Uchiyama I."/>
            <person name="Ito T."/>
            <person name="Fujiyama A."/>
            <person name="Inagaki F."/>
            <person name="Takami H."/>
        </authorList>
    </citation>
    <scope>NUCLEOTIDE SEQUENCE</scope>
    <source>
        <strain evidence="10">Expedition CK06-06</strain>
    </source>
</reference>
<evidence type="ECO:0000256" key="8">
    <source>
        <dbReference type="ARBA" id="ARBA00023136"/>
    </source>
</evidence>
<evidence type="ECO:0000256" key="5">
    <source>
        <dbReference type="ARBA" id="ARBA00022927"/>
    </source>
</evidence>
<gene>
    <name evidence="10" type="ORF">S12H4_12999</name>
</gene>
<evidence type="ECO:0008006" key="11">
    <source>
        <dbReference type="Google" id="ProtNLM"/>
    </source>
</evidence>
<keyword evidence="5" id="KW-0653">Protein transport</keyword>
<keyword evidence="7" id="KW-0811">Translocation</keyword>
<dbReference type="EMBL" id="BARW01006199">
    <property type="protein sequence ID" value="GAI87053.1"/>
    <property type="molecule type" value="Genomic_DNA"/>
</dbReference>